<dbReference type="GO" id="GO:0032259">
    <property type="term" value="P:methylation"/>
    <property type="evidence" value="ECO:0007669"/>
    <property type="project" value="UniProtKB-KW"/>
</dbReference>
<dbReference type="SUPFAM" id="SSF53335">
    <property type="entry name" value="S-adenosyl-L-methionine-dependent methyltransferases"/>
    <property type="match status" value="1"/>
</dbReference>
<accession>A0A6L6IXP3</accession>
<name>A0A6L6IXP3_9RHOB</name>
<keyword evidence="1 3" id="KW-0489">Methyltransferase</keyword>
<protein>
    <submittedName>
        <fullName evidence="3">Class I SAM-dependent methyltransferase</fullName>
    </submittedName>
</protein>
<evidence type="ECO:0000313" key="4">
    <source>
        <dbReference type="Proteomes" id="UP000478740"/>
    </source>
</evidence>
<evidence type="ECO:0000256" key="2">
    <source>
        <dbReference type="ARBA" id="ARBA00022679"/>
    </source>
</evidence>
<dbReference type="Pfam" id="PF02636">
    <property type="entry name" value="Methyltransf_28"/>
    <property type="match status" value="1"/>
</dbReference>
<comment type="caution">
    <text evidence="3">The sequence shown here is derived from an EMBL/GenBank/DDBJ whole genome shotgun (WGS) entry which is preliminary data.</text>
</comment>
<keyword evidence="4" id="KW-1185">Reference proteome</keyword>
<dbReference type="Proteomes" id="UP000478740">
    <property type="component" value="Unassembled WGS sequence"/>
</dbReference>
<dbReference type="Gene3D" id="3.40.50.12710">
    <property type="match status" value="1"/>
</dbReference>
<gene>
    <name evidence="3" type="ORF">GL284_08845</name>
</gene>
<dbReference type="InterPro" id="IPR003788">
    <property type="entry name" value="NDUFAF7"/>
</dbReference>
<organism evidence="3 4">
    <name type="scientific">Paracoccus shanxieyensis</name>
    <dbReference type="NCBI Taxonomy" id="2675752"/>
    <lineage>
        <taxon>Bacteria</taxon>
        <taxon>Pseudomonadati</taxon>
        <taxon>Pseudomonadota</taxon>
        <taxon>Alphaproteobacteria</taxon>
        <taxon>Rhodobacterales</taxon>
        <taxon>Paracoccaceae</taxon>
        <taxon>Paracoccus</taxon>
    </lineage>
</organism>
<dbReference type="InterPro" id="IPR038375">
    <property type="entry name" value="NDUFAF7_sf"/>
</dbReference>
<dbReference type="InterPro" id="IPR029063">
    <property type="entry name" value="SAM-dependent_MTases_sf"/>
</dbReference>
<keyword evidence="2" id="KW-0808">Transferase</keyword>
<dbReference type="GO" id="GO:0035243">
    <property type="term" value="F:protein-arginine omega-N symmetric methyltransferase activity"/>
    <property type="evidence" value="ECO:0007669"/>
    <property type="project" value="TreeGrafter"/>
</dbReference>
<evidence type="ECO:0000313" key="3">
    <source>
        <dbReference type="EMBL" id="MTH64378.1"/>
    </source>
</evidence>
<sequence>MTPLGRIIAARIAMTGPMGLDDYMQLCLLHPDHGYYATRDPFGMRGDFTTAPEISQMFGEMLGLALAQAWLDQGQPTPFTLAEIGPGRGTLMADILRTIRVVPGMAQAAQVTLIEVSAHLRGVQRDRLGDVRHLDDVSQLPDQPLFLVANEFFDALPIRQVQRVAGGWSHRLVALQGDGLGFALGPVTSGPDAPMDEIRETCPQAGPIMARIAGLIAARGGCAIVLDYGNWAGFGDTFQALRQHRPESPFAHPGEADLTAHVDFQPLAQAARRAGAQVSRMETQGDWLLRLGIQARAQRLAAAGDGGAMAALRRLTAPAEMGQLFKTIAIWGRDAPVPPGFEVWEPNAHDA</sequence>
<dbReference type="RefSeq" id="WP_155044246.1">
    <property type="nucleotide sequence ID" value="NZ_WMIH01000007.1"/>
</dbReference>
<dbReference type="PANTHER" id="PTHR12049">
    <property type="entry name" value="PROTEIN ARGININE METHYLTRANSFERASE NDUFAF7, MITOCHONDRIAL"/>
    <property type="match status" value="1"/>
</dbReference>
<reference evidence="3 4" key="1">
    <citation type="submission" date="2019-11" db="EMBL/GenBank/DDBJ databases">
        <authorList>
            <person name="Dong K."/>
        </authorList>
    </citation>
    <scope>NUCLEOTIDE SEQUENCE [LARGE SCALE GENOMIC DNA]</scope>
    <source>
        <strain evidence="3 4">DK608</strain>
    </source>
</reference>
<dbReference type="PANTHER" id="PTHR12049:SF7">
    <property type="entry name" value="PROTEIN ARGININE METHYLTRANSFERASE NDUFAF7, MITOCHONDRIAL"/>
    <property type="match status" value="1"/>
</dbReference>
<proteinExistence type="predicted"/>
<dbReference type="AlphaFoldDB" id="A0A6L6IXP3"/>
<dbReference type="EMBL" id="WMII01000007">
    <property type="protein sequence ID" value="MTH64378.1"/>
    <property type="molecule type" value="Genomic_DNA"/>
</dbReference>
<evidence type="ECO:0000256" key="1">
    <source>
        <dbReference type="ARBA" id="ARBA00022603"/>
    </source>
</evidence>